<dbReference type="InterPro" id="IPR051533">
    <property type="entry name" value="WaaL-like"/>
</dbReference>
<keyword evidence="2 5" id="KW-0812">Transmembrane</keyword>
<feature type="transmembrane region" description="Helical" evidence="5">
    <location>
        <begin position="345"/>
        <end position="370"/>
    </location>
</feature>
<feature type="transmembrane region" description="Helical" evidence="5">
    <location>
        <begin position="382"/>
        <end position="398"/>
    </location>
</feature>
<dbReference type="RefSeq" id="WP_189375313.1">
    <property type="nucleotide sequence ID" value="NZ_BMYW01000013.1"/>
</dbReference>
<feature type="transmembrane region" description="Helical" evidence="5">
    <location>
        <begin position="179"/>
        <end position="196"/>
    </location>
</feature>
<accession>A0ABQ2Z1Q4</accession>
<comment type="subcellular location">
    <subcellularLocation>
        <location evidence="1">Membrane</location>
        <topology evidence="1">Multi-pass membrane protein</topology>
    </subcellularLocation>
</comment>
<evidence type="ECO:0000259" key="8">
    <source>
        <dbReference type="Pfam" id="PF15864"/>
    </source>
</evidence>
<dbReference type="InterPro" id="IPR031726">
    <property type="entry name" value="PglL_A"/>
</dbReference>
<dbReference type="InterPro" id="IPR007016">
    <property type="entry name" value="O-antigen_ligase-rel_domated"/>
</dbReference>
<keyword evidence="10" id="KW-1185">Reference proteome</keyword>
<dbReference type="Pfam" id="PF15864">
    <property type="entry name" value="PglL_A"/>
    <property type="match status" value="1"/>
</dbReference>
<keyword evidence="3 5" id="KW-1133">Transmembrane helix</keyword>
<evidence type="ECO:0008006" key="11">
    <source>
        <dbReference type="Google" id="ProtNLM"/>
    </source>
</evidence>
<dbReference type="Proteomes" id="UP000600877">
    <property type="component" value="Unassembled WGS sequence"/>
</dbReference>
<evidence type="ECO:0000256" key="1">
    <source>
        <dbReference type="ARBA" id="ARBA00004141"/>
    </source>
</evidence>
<feature type="transmembrane region" description="Helical" evidence="5">
    <location>
        <begin position="67"/>
        <end position="88"/>
    </location>
</feature>
<gene>
    <name evidence="9" type="ORF">GCM10011290_29310</name>
</gene>
<evidence type="ECO:0000313" key="9">
    <source>
        <dbReference type="EMBL" id="GGX99565.1"/>
    </source>
</evidence>
<dbReference type="Pfam" id="PF11846">
    <property type="entry name" value="Wzy_C_2"/>
    <property type="match status" value="1"/>
</dbReference>
<evidence type="ECO:0000313" key="10">
    <source>
        <dbReference type="Proteomes" id="UP000600877"/>
    </source>
</evidence>
<feature type="domain" description="Protein glycosylation ligase" evidence="8">
    <location>
        <begin position="170"/>
        <end position="195"/>
    </location>
</feature>
<evidence type="ECO:0000256" key="2">
    <source>
        <dbReference type="ARBA" id="ARBA00022692"/>
    </source>
</evidence>
<feature type="transmembrane region" description="Helical" evidence="5">
    <location>
        <begin position="247"/>
        <end position="265"/>
    </location>
</feature>
<reference evidence="10" key="1">
    <citation type="journal article" date="2019" name="Int. J. Syst. Evol. Microbiol.">
        <title>The Global Catalogue of Microorganisms (GCM) 10K type strain sequencing project: providing services to taxonomists for standard genome sequencing and annotation.</title>
        <authorList>
            <consortium name="The Broad Institute Genomics Platform"/>
            <consortium name="The Broad Institute Genome Sequencing Center for Infectious Disease"/>
            <person name="Wu L."/>
            <person name="Ma J."/>
        </authorList>
    </citation>
    <scope>NUCLEOTIDE SEQUENCE [LARGE SCALE GENOMIC DNA]</scope>
    <source>
        <strain evidence="10">KCTC 32041</strain>
    </source>
</reference>
<dbReference type="PANTHER" id="PTHR37422:SF21">
    <property type="entry name" value="EXOQ-LIKE PROTEIN"/>
    <property type="match status" value="1"/>
</dbReference>
<name>A0ABQ2Z1Q4_9NEIS</name>
<feature type="transmembrane region" description="Helical" evidence="5">
    <location>
        <begin position="434"/>
        <end position="455"/>
    </location>
</feature>
<dbReference type="InterPro" id="IPR021797">
    <property type="entry name" value="Wzy_C_2"/>
</dbReference>
<protein>
    <recommendedName>
        <fullName evidence="11">O-antigen ligase</fullName>
    </recommendedName>
</protein>
<evidence type="ECO:0000256" key="3">
    <source>
        <dbReference type="ARBA" id="ARBA00022989"/>
    </source>
</evidence>
<feature type="domain" description="Virulence factor membrane-bound polymerase C-terminal" evidence="7">
    <location>
        <begin position="385"/>
        <end position="560"/>
    </location>
</feature>
<sequence length="606" mass="67304">MRLSSFTADRLLLLLLSLMLVLPFFNFARYSPAPDWWTNSVVVMLLVPVLLLALWSDVAADEPCSIAVPRLLPLAGLWWCMVFLPAALHRDGGIYSLALSESLAVVLALVAASLLFQLQSRLGRAQLLITLAAVMLGGGLLQALIGIAQLLQVAQLADGWLVYHQSVPLIMGNIAQRNQFAHVLTWGVLAAVYLWLGQHLRSWLAWPAIGLLALVMAWSGGRLPLAYAGSMLLVAVVWYWRGRDRRLLWGLLSAVLLILLMQWGGTWLAQVLTGQSIGSGWDRLGDAGFGARRRIEWQKAWLMISAYPWFGVGLGGYAYHSTWLEAFGGLPKLPESVLFTHSHNLVMQLLAETGIPATLLAAVTVSLCLLPFLQTQHANRENAFLLLLGATILGHSMFEYPLWYLPFLVAFLFVLALSPLPAVNVSVRASLRRLGLSMLLLGCLLYLMFGIPGFFTVTTAQPPRNPVENKQRIEDLLRLSRNPFWAYEAELTLANYLRPSPQDLEIKLQHYEQLARYRPYPMLLCHLAMLRAWHQQPQAAREAMIMAIATYPEALPAMQQTLAVRPEPEILPLKQLVLQAQQAYRQGGGLAAVQSVASRSLSRPLP</sequence>
<evidence type="ECO:0000259" key="7">
    <source>
        <dbReference type="Pfam" id="PF11846"/>
    </source>
</evidence>
<keyword evidence="4 5" id="KW-0472">Membrane</keyword>
<feature type="transmembrane region" description="Helical" evidence="5">
    <location>
        <begin position="128"/>
        <end position="151"/>
    </location>
</feature>
<dbReference type="EMBL" id="BMYW01000013">
    <property type="protein sequence ID" value="GGX99565.1"/>
    <property type="molecule type" value="Genomic_DNA"/>
</dbReference>
<feature type="transmembrane region" description="Helical" evidence="5">
    <location>
        <begin position="225"/>
        <end position="240"/>
    </location>
</feature>
<organism evidence="9 10">
    <name type="scientific">Vogesella alkaliphila</name>
    <dbReference type="NCBI Taxonomy" id="1193621"/>
    <lineage>
        <taxon>Bacteria</taxon>
        <taxon>Pseudomonadati</taxon>
        <taxon>Pseudomonadota</taxon>
        <taxon>Betaproteobacteria</taxon>
        <taxon>Neisseriales</taxon>
        <taxon>Chromobacteriaceae</taxon>
        <taxon>Vogesella</taxon>
    </lineage>
</organism>
<evidence type="ECO:0000256" key="5">
    <source>
        <dbReference type="SAM" id="Phobius"/>
    </source>
</evidence>
<feature type="transmembrane region" description="Helical" evidence="5">
    <location>
        <begin position="404"/>
        <end position="422"/>
    </location>
</feature>
<evidence type="ECO:0000256" key="4">
    <source>
        <dbReference type="ARBA" id="ARBA00023136"/>
    </source>
</evidence>
<proteinExistence type="predicted"/>
<dbReference type="Pfam" id="PF04932">
    <property type="entry name" value="Wzy_C"/>
    <property type="match status" value="1"/>
</dbReference>
<feature type="transmembrane region" description="Helical" evidence="5">
    <location>
        <begin position="94"/>
        <end position="116"/>
    </location>
</feature>
<feature type="transmembrane region" description="Helical" evidence="5">
    <location>
        <begin position="37"/>
        <end position="55"/>
    </location>
</feature>
<dbReference type="PANTHER" id="PTHR37422">
    <property type="entry name" value="TEICHURONIC ACID BIOSYNTHESIS PROTEIN TUAE"/>
    <property type="match status" value="1"/>
</dbReference>
<comment type="caution">
    <text evidence="9">The sequence shown here is derived from an EMBL/GenBank/DDBJ whole genome shotgun (WGS) entry which is preliminary data.</text>
</comment>
<feature type="transmembrane region" description="Helical" evidence="5">
    <location>
        <begin position="203"/>
        <end position="219"/>
    </location>
</feature>
<evidence type="ECO:0000259" key="6">
    <source>
        <dbReference type="Pfam" id="PF04932"/>
    </source>
</evidence>
<feature type="domain" description="O-antigen ligase-related" evidence="6">
    <location>
        <begin position="209"/>
        <end position="361"/>
    </location>
</feature>